<feature type="compositionally biased region" description="Basic and acidic residues" evidence="1">
    <location>
        <begin position="377"/>
        <end position="388"/>
    </location>
</feature>
<gene>
    <name evidence="2" type="ORF">MRATA1EN1_LOCUS20885</name>
</gene>
<dbReference type="Proteomes" id="UP001176941">
    <property type="component" value="Chromosome 31"/>
</dbReference>
<evidence type="ECO:0000313" key="2">
    <source>
        <dbReference type="EMBL" id="CAI9171923.1"/>
    </source>
</evidence>
<feature type="compositionally biased region" description="Low complexity" evidence="1">
    <location>
        <begin position="238"/>
        <end position="247"/>
    </location>
</feature>
<evidence type="ECO:0000313" key="3">
    <source>
        <dbReference type="Proteomes" id="UP001176941"/>
    </source>
</evidence>
<dbReference type="EMBL" id="OX459967">
    <property type="protein sequence ID" value="CAI9171923.1"/>
    <property type="molecule type" value="Genomic_DNA"/>
</dbReference>
<sequence length="388" mass="40397">MQHCMVTAVSSLEQRLSAVPRLSFLQPGRTDVSSKELAGVPGHFKCKRDETPTLSTSTTCGSPEVTFNYLGQHQSGAARTTQPAVRGLAPSTPGQAAPEWNRTWHQPGGGQLSLAVVSRQLAHHGRGARSRAHGGCSVSPRDASSIGLFCKSQPADTVLKAGGHLRESHLPCPSEIGNSRERTSLGGQRLGLCVPTAGPGARTAQAAWPKTRRKAAGWGLDSPPALSPRLGSALCASPPARGAAGRPQLCGPRTRPGRKPNARLRASPPPASFQAVPEPPQRLPCLRREQTQPSVPPAWGRGNALSAGGLAGLGPARAGSSRCPPPAPRALPTRDALPPPGGALTPRCPSSPPAPLKSLPVSKQSYLDSFSGSSASCRDRGTYDRVSR</sequence>
<accession>A0ABN8ZDE9</accession>
<feature type="compositionally biased region" description="Pro residues" evidence="1">
    <location>
        <begin position="267"/>
        <end position="279"/>
    </location>
</feature>
<proteinExistence type="predicted"/>
<feature type="compositionally biased region" description="Low complexity" evidence="1">
    <location>
        <begin position="310"/>
        <end position="322"/>
    </location>
</feature>
<keyword evidence="3" id="KW-1185">Reference proteome</keyword>
<reference evidence="2" key="1">
    <citation type="submission" date="2023-04" db="EMBL/GenBank/DDBJ databases">
        <authorList>
            <consortium name="ELIXIR-Norway"/>
        </authorList>
    </citation>
    <scope>NUCLEOTIDE SEQUENCE [LARGE SCALE GENOMIC DNA]</scope>
</reference>
<feature type="region of interest" description="Disordered" evidence="1">
    <location>
        <begin position="310"/>
        <end position="388"/>
    </location>
</feature>
<evidence type="ECO:0000256" key="1">
    <source>
        <dbReference type="SAM" id="MobiDB-lite"/>
    </source>
</evidence>
<feature type="compositionally biased region" description="Polar residues" evidence="1">
    <location>
        <begin position="364"/>
        <end position="376"/>
    </location>
</feature>
<protein>
    <submittedName>
        <fullName evidence="2">Uncharacterized protein</fullName>
    </submittedName>
</protein>
<organism evidence="2 3">
    <name type="scientific">Rangifer tarandus platyrhynchus</name>
    <name type="common">Svalbard reindeer</name>
    <dbReference type="NCBI Taxonomy" id="3082113"/>
    <lineage>
        <taxon>Eukaryota</taxon>
        <taxon>Metazoa</taxon>
        <taxon>Chordata</taxon>
        <taxon>Craniata</taxon>
        <taxon>Vertebrata</taxon>
        <taxon>Euteleostomi</taxon>
        <taxon>Mammalia</taxon>
        <taxon>Eutheria</taxon>
        <taxon>Laurasiatheria</taxon>
        <taxon>Artiodactyla</taxon>
        <taxon>Ruminantia</taxon>
        <taxon>Pecora</taxon>
        <taxon>Cervidae</taxon>
        <taxon>Odocoileinae</taxon>
        <taxon>Rangifer</taxon>
    </lineage>
</organism>
<feature type="region of interest" description="Disordered" evidence="1">
    <location>
        <begin position="197"/>
        <end position="279"/>
    </location>
</feature>
<name>A0ABN8ZDE9_RANTA</name>